<dbReference type="GO" id="GO:0005829">
    <property type="term" value="C:cytosol"/>
    <property type="evidence" value="ECO:0007669"/>
    <property type="project" value="TreeGrafter"/>
</dbReference>
<evidence type="ECO:0000256" key="6">
    <source>
        <dbReference type="PIRSR" id="PIRSR600888-3"/>
    </source>
</evidence>
<dbReference type="GO" id="GO:0000271">
    <property type="term" value="P:polysaccharide biosynthetic process"/>
    <property type="evidence" value="ECO:0007669"/>
    <property type="project" value="TreeGrafter"/>
</dbReference>
<evidence type="ECO:0000256" key="2">
    <source>
        <dbReference type="ARBA" id="ARBA00001997"/>
    </source>
</evidence>
<dbReference type="EC" id="5.1.3.13" evidence="3 7"/>
<dbReference type="STRING" id="879212.DespoDRAFT_02738"/>
<gene>
    <name evidence="8" type="ORF">DespoDRAFT_02738</name>
</gene>
<dbReference type="UniPathway" id="UPA00124"/>
<keyword evidence="9" id="KW-1185">Reference proteome</keyword>
<comment type="subunit">
    <text evidence="7">Homodimer.</text>
</comment>
<evidence type="ECO:0000256" key="1">
    <source>
        <dbReference type="ARBA" id="ARBA00001298"/>
    </source>
</evidence>
<dbReference type="Pfam" id="PF00908">
    <property type="entry name" value="dTDP_sugar_isom"/>
    <property type="match status" value="1"/>
</dbReference>
<protein>
    <recommendedName>
        <fullName evidence="4 7">dTDP-4-dehydrorhamnose 3,5-epimerase</fullName>
        <ecNumber evidence="3 7">5.1.3.13</ecNumber>
    </recommendedName>
    <alternativeName>
        <fullName evidence="7">Thymidine diphospho-4-keto-rhamnose 3,5-epimerase</fullName>
    </alternativeName>
</protein>
<dbReference type="GO" id="GO:0008830">
    <property type="term" value="F:dTDP-4-dehydrorhamnose 3,5-epimerase activity"/>
    <property type="evidence" value="ECO:0007669"/>
    <property type="project" value="UniProtKB-UniRule"/>
</dbReference>
<evidence type="ECO:0000313" key="8">
    <source>
        <dbReference type="EMBL" id="EIM64573.1"/>
    </source>
</evidence>
<dbReference type="AlphaFoldDB" id="I5B510"/>
<dbReference type="InterPro" id="IPR000888">
    <property type="entry name" value="RmlC-like"/>
</dbReference>
<accession>I5B510</accession>
<dbReference type="GO" id="GO:0019305">
    <property type="term" value="P:dTDP-rhamnose biosynthetic process"/>
    <property type="evidence" value="ECO:0007669"/>
    <property type="project" value="UniProtKB-UniRule"/>
</dbReference>
<dbReference type="HOGENOM" id="CLU_090940_1_1_7"/>
<comment type="catalytic activity">
    <reaction evidence="1 7">
        <text>dTDP-4-dehydro-6-deoxy-alpha-D-glucose = dTDP-4-dehydro-beta-L-rhamnose</text>
        <dbReference type="Rhea" id="RHEA:16969"/>
        <dbReference type="ChEBI" id="CHEBI:57649"/>
        <dbReference type="ChEBI" id="CHEBI:62830"/>
        <dbReference type="EC" id="5.1.3.13"/>
    </reaction>
</comment>
<evidence type="ECO:0000256" key="5">
    <source>
        <dbReference type="PIRSR" id="PIRSR600888-1"/>
    </source>
</evidence>
<dbReference type="EMBL" id="CM001488">
    <property type="protein sequence ID" value="EIM64573.1"/>
    <property type="molecule type" value="Genomic_DNA"/>
</dbReference>
<sequence length="181" mass="20985">MMEYTELEIPDVVLIEPKVFGDHRGFFMETFREDEFNEKVQDVRFVQDNHSMSGKGILRGLHYQIKRPQGKLVRVIEGEVFDVVVDIRKSSLYFGQWVGVTLSAENRKMLWVPPGFAHGFYVLSDSAQFIYKCTDYYAHELERCMLWSDETIGIKWPVTASPVLSAKDENGTLFKDAEVFE</sequence>
<feature type="active site" description="Proton donor" evidence="5">
    <location>
        <position position="131"/>
    </location>
</feature>
<reference evidence="8 9" key="2">
    <citation type="submission" date="2012-02" db="EMBL/GenBank/DDBJ databases">
        <title>Improved High-Quality Draft sequence of Desulfobacter postgatei 2ac9.</title>
        <authorList>
            <consortium name="US DOE Joint Genome Institute"/>
            <person name="Lucas S."/>
            <person name="Han J."/>
            <person name="Lapidus A."/>
            <person name="Cheng J.-F."/>
            <person name="Goodwin L."/>
            <person name="Pitluck S."/>
            <person name="Peters L."/>
            <person name="Ovchinnikova G."/>
            <person name="Held B."/>
            <person name="Detter J.C."/>
            <person name="Han C."/>
            <person name="Tapia R."/>
            <person name="Land M."/>
            <person name="Hauser L."/>
            <person name="Kyrpides N."/>
            <person name="Ivanova N."/>
            <person name="Pagani I."/>
            <person name="Orellana R."/>
            <person name="Lovley D."/>
            <person name="Woyke T."/>
        </authorList>
    </citation>
    <scope>NUCLEOTIDE SEQUENCE [LARGE SCALE GENOMIC DNA]</scope>
    <source>
        <strain evidence="8 9">2ac9</strain>
    </source>
</reference>
<dbReference type="Gene3D" id="2.60.120.10">
    <property type="entry name" value="Jelly Rolls"/>
    <property type="match status" value="1"/>
</dbReference>
<proteinExistence type="inferred from homology"/>
<comment type="pathway">
    <text evidence="7">Carbohydrate biosynthesis; dTDP-L-rhamnose biosynthesis.</text>
</comment>
<dbReference type="PANTHER" id="PTHR21047:SF2">
    <property type="entry name" value="THYMIDINE DIPHOSPHO-4-KETO-RHAMNOSE 3,5-EPIMERASE"/>
    <property type="match status" value="1"/>
</dbReference>
<name>I5B510_9BACT</name>
<evidence type="ECO:0000256" key="7">
    <source>
        <dbReference type="RuleBase" id="RU364069"/>
    </source>
</evidence>
<dbReference type="SUPFAM" id="SSF51182">
    <property type="entry name" value="RmlC-like cupins"/>
    <property type="match status" value="1"/>
</dbReference>
<evidence type="ECO:0000313" key="9">
    <source>
        <dbReference type="Proteomes" id="UP000005778"/>
    </source>
</evidence>
<dbReference type="eggNOG" id="COG1898">
    <property type="taxonomic scope" value="Bacteria"/>
</dbReference>
<feature type="site" description="Participates in a stacking interaction with the thymidine ring of dTDP-4-oxo-6-deoxyglucose" evidence="6">
    <location>
        <position position="137"/>
    </location>
</feature>
<comment type="function">
    <text evidence="2 7">Catalyzes the epimerization of the C3' and C5'positions of dTDP-6-deoxy-D-xylo-4-hexulose, forming dTDP-6-deoxy-L-lyxo-4-hexulose.</text>
</comment>
<organism evidence="8 9">
    <name type="scientific">Desulfobacter postgatei 2ac9</name>
    <dbReference type="NCBI Taxonomy" id="879212"/>
    <lineage>
        <taxon>Bacteria</taxon>
        <taxon>Pseudomonadati</taxon>
        <taxon>Thermodesulfobacteriota</taxon>
        <taxon>Desulfobacteria</taxon>
        <taxon>Desulfobacterales</taxon>
        <taxon>Desulfobacteraceae</taxon>
        <taxon>Desulfobacter</taxon>
    </lineage>
</organism>
<dbReference type="PANTHER" id="PTHR21047">
    <property type="entry name" value="DTDP-6-DEOXY-D-GLUCOSE-3,5 EPIMERASE"/>
    <property type="match status" value="1"/>
</dbReference>
<comment type="similarity">
    <text evidence="7">Belongs to the dTDP-4-dehydrorhamnose 3,5-epimerase family.</text>
</comment>
<evidence type="ECO:0000256" key="4">
    <source>
        <dbReference type="ARBA" id="ARBA00019595"/>
    </source>
</evidence>
<dbReference type="InterPro" id="IPR011051">
    <property type="entry name" value="RmlC_Cupin_sf"/>
</dbReference>
<dbReference type="InterPro" id="IPR014710">
    <property type="entry name" value="RmlC-like_jellyroll"/>
</dbReference>
<dbReference type="Proteomes" id="UP000005778">
    <property type="component" value="Chromosome"/>
</dbReference>
<keyword evidence="7" id="KW-0413">Isomerase</keyword>
<reference evidence="8 9" key="1">
    <citation type="submission" date="2011-09" db="EMBL/GenBank/DDBJ databases">
        <authorList>
            <consortium name="US DOE Joint Genome Institute (JGI-PGF)"/>
            <person name="Lucas S."/>
            <person name="Han J."/>
            <person name="Lapidus A."/>
            <person name="Cheng J.-F."/>
            <person name="Goodwin L."/>
            <person name="Pitluck S."/>
            <person name="Peters L."/>
            <person name="Land M.L."/>
            <person name="Hauser L."/>
            <person name="Orellana R."/>
            <person name="Lovley D."/>
            <person name="Woyke T.J."/>
        </authorList>
    </citation>
    <scope>NUCLEOTIDE SEQUENCE [LARGE SCALE GENOMIC DNA]</scope>
    <source>
        <strain evidence="8 9">2ac9</strain>
    </source>
</reference>
<evidence type="ECO:0000256" key="3">
    <source>
        <dbReference type="ARBA" id="ARBA00012098"/>
    </source>
</evidence>
<dbReference type="NCBIfam" id="TIGR01221">
    <property type="entry name" value="rmlC"/>
    <property type="match status" value="1"/>
</dbReference>
<dbReference type="CDD" id="cd00438">
    <property type="entry name" value="cupin_RmlC"/>
    <property type="match status" value="1"/>
</dbReference>
<feature type="active site" description="Proton acceptor" evidence="5">
    <location>
        <position position="62"/>
    </location>
</feature>